<gene>
    <name evidence="10" type="ORF">OE699_02230</name>
</gene>
<comment type="caution">
    <text evidence="10">The sequence shown here is derived from an EMBL/GenBank/DDBJ whole genome shotgun (WGS) entry which is preliminary data.</text>
</comment>
<feature type="transmembrane region" description="Helical" evidence="7">
    <location>
        <begin position="133"/>
        <end position="152"/>
    </location>
</feature>
<dbReference type="RefSeq" id="WP_263846941.1">
    <property type="nucleotide sequence ID" value="NZ_JAOWKW010000001.1"/>
</dbReference>
<name>A0ABT2ZV77_9RHOB</name>
<dbReference type="InterPro" id="IPR011527">
    <property type="entry name" value="ABC1_TM_dom"/>
</dbReference>
<dbReference type="InterPro" id="IPR017871">
    <property type="entry name" value="ABC_transporter-like_CS"/>
</dbReference>
<dbReference type="Pfam" id="PF00005">
    <property type="entry name" value="ABC_tran"/>
    <property type="match status" value="1"/>
</dbReference>
<evidence type="ECO:0000256" key="7">
    <source>
        <dbReference type="SAM" id="Phobius"/>
    </source>
</evidence>
<dbReference type="InterPro" id="IPR039421">
    <property type="entry name" value="Type_1_exporter"/>
</dbReference>
<dbReference type="PANTHER" id="PTHR43394">
    <property type="entry name" value="ATP-DEPENDENT PERMEASE MDL1, MITOCHONDRIAL"/>
    <property type="match status" value="1"/>
</dbReference>
<reference evidence="10 11" key="1">
    <citation type="submission" date="2022-10" db="EMBL/GenBank/DDBJ databases">
        <title>Sinirhodobacter sp. nov., isolated from ocean surface sediments.</title>
        <authorList>
            <person name="He W."/>
            <person name="Wang L."/>
            <person name="Zhang D.-F."/>
        </authorList>
    </citation>
    <scope>NUCLEOTIDE SEQUENCE [LARGE SCALE GENOMIC DNA]</scope>
    <source>
        <strain evidence="10 11">WL0115</strain>
    </source>
</reference>
<evidence type="ECO:0000256" key="1">
    <source>
        <dbReference type="ARBA" id="ARBA00004651"/>
    </source>
</evidence>
<evidence type="ECO:0000313" key="11">
    <source>
        <dbReference type="Proteomes" id="UP001526166"/>
    </source>
</evidence>
<sequence length="554" mass="61151">MTLRFLFGLMRPFWLGLLIVMCLMLLESVALLALPALGGRLGAIFLDQSAQPVRREILLTLVLGLLIALAALRMGSRFVYAAVSQSLLAKLRLRLMDHIQRLPIAFHQSGRRGDLIALLTEESARLGTFISETLVSVPPMILTALGATILMMRIDLSLLWLVPVLVPLFFIVLRIVGRFMRRLGEQLQREHAHAIAIAEETLEMLPVIKSFNREAQVRQRYADQTEVVRRLELRRERLFGVLEPVIALTVTVSATLLLYLAGSRLSEGQIETAELVSLLLYVAVLVRPVGSLALLYGQFRTAQGSLSRLQSVLGESPEQVEQSDKDIHHLRGDIRFEGVSFSYPANKTAVTGLSFHIRPGEVVAITGDNGAGKSTAVGLLLGFFRPDAGRIVVDDVDTANLSLSTLRRAVGYVPQTRHLMDGSIRDNIRFFDAELSQAQIERAARIAQAHDFISALPKGYDTLIGDKGVRLSGGQQQRLALARALVNDPPILVLDEATSMYDIEGEHAFVEEITQVLQGRTVILITHRPASLKLADRILRMAHGRVVSDEVGRA</sequence>
<keyword evidence="11" id="KW-1185">Reference proteome</keyword>
<dbReference type="GO" id="GO:0005524">
    <property type="term" value="F:ATP binding"/>
    <property type="evidence" value="ECO:0007669"/>
    <property type="project" value="UniProtKB-KW"/>
</dbReference>
<evidence type="ECO:0000256" key="4">
    <source>
        <dbReference type="ARBA" id="ARBA00022840"/>
    </source>
</evidence>
<evidence type="ECO:0000259" key="9">
    <source>
        <dbReference type="PROSITE" id="PS50929"/>
    </source>
</evidence>
<organism evidence="10 11">
    <name type="scientific">Sedimentimonas flavescens</name>
    <dbReference type="NCBI Taxonomy" id="2851012"/>
    <lineage>
        <taxon>Bacteria</taxon>
        <taxon>Pseudomonadati</taxon>
        <taxon>Pseudomonadota</taxon>
        <taxon>Alphaproteobacteria</taxon>
        <taxon>Rhodobacterales</taxon>
        <taxon>Rhodobacter group</taxon>
        <taxon>Sedimentimonas</taxon>
    </lineage>
</organism>
<evidence type="ECO:0000313" key="10">
    <source>
        <dbReference type="EMBL" id="MCV2877657.1"/>
    </source>
</evidence>
<protein>
    <submittedName>
        <fullName evidence="10">ABC transporter ATP-binding protein/permease</fullName>
    </submittedName>
</protein>
<dbReference type="SUPFAM" id="SSF90123">
    <property type="entry name" value="ABC transporter transmembrane region"/>
    <property type="match status" value="1"/>
</dbReference>
<dbReference type="PROSITE" id="PS50929">
    <property type="entry name" value="ABC_TM1F"/>
    <property type="match status" value="1"/>
</dbReference>
<keyword evidence="3" id="KW-0547">Nucleotide-binding</keyword>
<dbReference type="InterPro" id="IPR036640">
    <property type="entry name" value="ABC1_TM_sf"/>
</dbReference>
<evidence type="ECO:0000259" key="8">
    <source>
        <dbReference type="PROSITE" id="PS50893"/>
    </source>
</evidence>
<evidence type="ECO:0000256" key="6">
    <source>
        <dbReference type="ARBA" id="ARBA00023136"/>
    </source>
</evidence>
<keyword evidence="4 10" id="KW-0067">ATP-binding</keyword>
<feature type="transmembrane region" description="Helical" evidence="7">
    <location>
        <begin position="158"/>
        <end position="176"/>
    </location>
</feature>
<dbReference type="Gene3D" id="1.20.1560.10">
    <property type="entry name" value="ABC transporter type 1, transmembrane domain"/>
    <property type="match status" value="1"/>
</dbReference>
<keyword evidence="6 7" id="KW-0472">Membrane</keyword>
<evidence type="ECO:0000256" key="5">
    <source>
        <dbReference type="ARBA" id="ARBA00022989"/>
    </source>
</evidence>
<dbReference type="InterPro" id="IPR003593">
    <property type="entry name" value="AAA+_ATPase"/>
</dbReference>
<keyword evidence="5 7" id="KW-1133">Transmembrane helix</keyword>
<accession>A0ABT2ZV77</accession>
<feature type="transmembrane region" description="Helical" evidence="7">
    <location>
        <begin position="279"/>
        <end position="299"/>
    </location>
</feature>
<feature type="domain" description="ABC transmembrane type-1" evidence="9">
    <location>
        <begin position="18"/>
        <end position="301"/>
    </location>
</feature>
<keyword evidence="2 7" id="KW-0812">Transmembrane</keyword>
<feature type="domain" description="ABC transporter" evidence="8">
    <location>
        <begin position="334"/>
        <end position="554"/>
    </location>
</feature>
<dbReference type="InterPro" id="IPR027417">
    <property type="entry name" value="P-loop_NTPase"/>
</dbReference>
<feature type="transmembrane region" description="Helical" evidence="7">
    <location>
        <begin position="238"/>
        <end position="259"/>
    </location>
</feature>
<dbReference type="SUPFAM" id="SSF52540">
    <property type="entry name" value="P-loop containing nucleoside triphosphate hydrolases"/>
    <property type="match status" value="1"/>
</dbReference>
<proteinExistence type="predicted"/>
<evidence type="ECO:0000256" key="3">
    <source>
        <dbReference type="ARBA" id="ARBA00022741"/>
    </source>
</evidence>
<dbReference type="SMART" id="SM00382">
    <property type="entry name" value="AAA"/>
    <property type="match status" value="1"/>
</dbReference>
<dbReference type="PROSITE" id="PS50893">
    <property type="entry name" value="ABC_TRANSPORTER_2"/>
    <property type="match status" value="1"/>
</dbReference>
<dbReference type="Pfam" id="PF00664">
    <property type="entry name" value="ABC_membrane"/>
    <property type="match status" value="1"/>
</dbReference>
<dbReference type="InterPro" id="IPR003439">
    <property type="entry name" value="ABC_transporter-like_ATP-bd"/>
</dbReference>
<dbReference type="EMBL" id="JAOWKW010000001">
    <property type="protein sequence ID" value="MCV2877657.1"/>
    <property type="molecule type" value="Genomic_DNA"/>
</dbReference>
<feature type="transmembrane region" description="Helical" evidence="7">
    <location>
        <begin position="12"/>
        <end position="37"/>
    </location>
</feature>
<comment type="subcellular location">
    <subcellularLocation>
        <location evidence="1">Cell membrane</location>
        <topology evidence="1">Multi-pass membrane protein</topology>
    </subcellularLocation>
</comment>
<dbReference type="PROSITE" id="PS00211">
    <property type="entry name" value="ABC_TRANSPORTER_1"/>
    <property type="match status" value="1"/>
</dbReference>
<dbReference type="PANTHER" id="PTHR43394:SF1">
    <property type="entry name" value="ATP-BINDING CASSETTE SUB-FAMILY B MEMBER 10, MITOCHONDRIAL"/>
    <property type="match status" value="1"/>
</dbReference>
<feature type="transmembrane region" description="Helical" evidence="7">
    <location>
        <begin position="57"/>
        <end position="83"/>
    </location>
</feature>
<dbReference type="Proteomes" id="UP001526166">
    <property type="component" value="Unassembled WGS sequence"/>
</dbReference>
<dbReference type="Gene3D" id="3.40.50.300">
    <property type="entry name" value="P-loop containing nucleotide triphosphate hydrolases"/>
    <property type="match status" value="1"/>
</dbReference>
<evidence type="ECO:0000256" key="2">
    <source>
        <dbReference type="ARBA" id="ARBA00022692"/>
    </source>
</evidence>